<evidence type="ECO:0000313" key="1">
    <source>
        <dbReference type="EMBL" id="GMS97335.1"/>
    </source>
</evidence>
<accession>A0AAV5TST2</accession>
<feature type="non-terminal residue" evidence="1">
    <location>
        <position position="105"/>
    </location>
</feature>
<organism evidence="1 2">
    <name type="scientific">Pristionchus entomophagus</name>
    <dbReference type="NCBI Taxonomy" id="358040"/>
    <lineage>
        <taxon>Eukaryota</taxon>
        <taxon>Metazoa</taxon>
        <taxon>Ecdysozoa</taxon>
        <taxon>Nematoda</taxon>
        <taxon>Chromadorea</taxon>
        <taxon>Rhabditida</taxon>
        <taxon>Rhabditina</taxon>
        <taxon>Diplogasteromorpha</taxon>
        <taxon>Diplogasteroidea</taxon>
        <taxon>Neodiplogasteridae</taxon>
        <taxon>Pristionchus</taxon>
    </lineage>
</organism>
<proteinExistence type="predicted"/>
<gene>
    <name evidence="1" type="ORF">PENTCL1PPCAC_19510</name>
</gene>
<name>A0AAV5TST2_9BILA</name>
<reference evidence="1" key="1">
    <citation type="submission" date="2023-10" db="EMBL/GenBank/DDBJ databases">
        <title>Genome assembly of Pristionchus species.</title>
        <authorList>
            <person name="Yoshida K."/>
            <person name="Sommer R.J."/>
        </authorList>
    </citation>
    <scope>NUCLEOTIDE SEQUENCE</scope>
    <source>
        <strain evidence="1">RS0144</strain>
    </source>
</reference>
<protein>
    <submittedName>
        <fullName evidence="1">Uncharacterized protein</fullName>
    </submittedName>
</protein>
<dbReference type="AlphaFoldDB" id="A0AAV5TST2"/>
<feature type="non-terminal residue" evidence="1">
    <location>
        <position position="1"/>
    </location>
</feature>
<sequence length="105" mass="12465">GRRMRSRSRIRKEKEPVKSILRSIAGYQSAYLSAGKKFPTTDKTVVHDAFKSMTIQCVAALSEKDWLPKDEDKRRRFHLDPAVFRRLHQHGHAHRGPYRHRLHWH</sequence>
<dbReference type="EMBL" id="BTSX01000004">
    <property type="protein sequence ID" value="GMS97335.1"/>
    <property type="molecule type" value="Genomic_DNA"/>
</dbReference>
<keyword evidence="2" id="KW-1185">Reference proteome</keyword>
<dbReference type="Proteomes" id="UP001432027">
    <property type="component" value="Unassembled WGS sequence"/>
</dbReference>
<comment type="caution">
    <text evidence="1">The sequence shown here is derived from an EMBL/GenBank/DDBJ whole genome shotgun (WGS) entry which is preliminary data.</text>
</comment>
<evidence type="ECO:0000313" key="2">
    <source>
        <dbReference type="Proteomes" id="UP001432027"/>
    </source>
</evidence>